<gene>
    <name evidence="3" type="ORF">EBAPG3_008835</name>
</gene>
<dbReference type="Proteomes" id="UP000012179">
    <property type="component" value="Chromosome"/>
</dbReference>
<keyword evidence="4" id="KW-1185">Reference proteome</keyword>
<dbReference type="KEGG" id="nlc:EBAPG3_008835"/>
<evidence type="ECO:0000313" key="3">
    <source>
        <dbReference type="EMBL" id="ARO87863.1"/>
    </source>
</evidence>
<accession>A0A1W6SPZ0</accession>
<reference evidence="3 4" key="1">
    <citation type="journal article" date="2015" name="Int. J. Syst. Evol. Microbiol.">
        <title>Nitrosospira lacus sp. nov., a psychrotolerant, ammonia-oxidizing bacterium from sandy lake sediment.</title>
        <authorList>
            <person name="Urakawa H."/>
            <person name="Garcia J.C."/>
            <person name="Nielsen J.L."/>
            <person name="Le V.Q."/>
            <person name="Kozlowski J.A."/>
            <person name="Stein L.Y."/>
            <person name="Lim C.K."/>
            <person name="Pommerening-Roser A."/>
            <person name="Martens-Habbena W."/>
            <person name="Stahl D.A."/>
            <person name="Klotz M.G."/>
        </authorList>
    </citation>
    <scope>NUCLEOTIDE SEQUENCE [LARGE SCALE GENOMIC DNA]</scope>
    <source>
        <strain evidence="3 4">APG3</strain>
    </source>
</reference>
<dbReference type="eggNOG" id="ENOG5032BKS">
    <property type="taxonomic scope" value="Bacteria"/>
</dbReference>
<protein>
    <submittedName>
        <fullName evidence="3">Uncharacterized protein</fullName>
    </submittedName>
</protein>
<feature type="domain" description="DUF7577" evidence="2">
    <location>
        <begin position="95"/>
        <end position="120"/>
    </location>
</feature>
<dbReference type="Pfam" id="PF24463">
    <property type="entry name" value="DUF7577"/>
    <property type="match status" value="1"/>
</dbReference>
<evidence type="ECO:0000259" key="1">
    <source>
        <dbReference type="Pfam" id="PF09413"/>
    </source>
</evidence>
<name>A0A1W6SPZ0_9PROT</name>
<dbReference type="EMBL" id="CP021106">
    <property type="protein sequence ID" value="ARO87863.1"/>
    <property type="molecule type" value="Genomic_DNA"/>
</dbReference>
<evidence type="ECO:0000313" key="4">
    <source>
        <dbReference type="Proteomes" id="UP000012179"/>
    </source>
</evidence>
<dbReference type="AlphaFoldDB" id="A0A1W6SPZ0"/>
<organism evidence="3 4">
    <name type="scientific">Nitrosospira lacus</name>
    <dbReference type="NCBI Taxonomy" id="1288494"/>
    <lineage>
        <taxon>Bacteria</taxon>
        <taxon>Pseudomonadati</taxon>
        <taxon>Pseudomonadota</taxon>
        <taxon>Betaproteobacteria</taxon>
        <taxon>Nitrosomonadales</taxon>
        <taxon>Nitrosomonadaceae</taxon>
        <taxon>Nitrosospira</taxon>
    </lineage>
</organism>
<proteinExistence type="predicted"/>
<dbReference type="Pfam" id="PF09413">
    <property type="entry name" value="DUF2007"/>
    <property type="match status" value="1"/>
</dbReference>
<sequence length="123" mass="13933">MDHLARMERYEISRIPRQMKKLCSAANLMEAQIMLDLLGHAYIAARLFNEHAQGGMGDIPFTHAYPEVWVINDSDFARGQAIVSTFEKAPRETRVVFCRACGEENPRNFQLCWQCGAGLEALS</sequence>
<dbReference type="InterPro" id="IPR055999">
    <property type="entry name" value="DUF7577"/>
</dbReference>
<evidence type="ECO:0000259" key="2">
    <source>
        <dbReference type="Pfam" id="PF24463"/>
    </source>
</evidence>
<feature type="domain" description="DUF2007" evidence="1">
    <location>
        <begin position="19"/>
        <end position="86"/>
    </location>
</feature>
<dbReference type="InterPro" id="IPR018551">
    <property type="entry name" value="DUF2007"/>
</dbReference>